<feature type="signal peptide" evidence="1">
    <location>
        <begin position="1"/>
        <end position="22"/>
    </location>
</feature>
<dbReference type="AlphaFoldDB" id="A0A512RDM5"/>
<evidence type="ECO:0000313" key="2">
    <source>
        <dbReference type="EMBL" id="GEP93802.1"/>
    </source>
</evidence>
<evidence type="ECO:0000256" key="1">
    <source>
        <dbReference type="SAM" id="SignalP"/>
    </source>
</evidence>
<sequence length="249" mass="27604">MKTTLQLAAPLLALCMGIFSCTKTDTVPAPPEAANRILEFRIVNVTGDPIYGAVNDEDSSIQVYLPYDKQLVIIEPEITVSEGATVTPESGTMVEDLLDYFWKGRDLRYVVKSKDGATRTYTLHISVQQPDLYMEELSPDAENITGYELDLSQIYTNIFLVARGSGFSENHELVRMVLVKDDGTELPPLPMSVTNTNNISELTAVISAYPGSMDETIAALKTGGLYRLRIYSYSKVSTMHHPIRITVKN</sequence>
<gene>
    <name evidence="2" type="ORF">CCY01nite_00620</name>
</gene>
<evidence type="ECO:0000313" key="3">
    <source>
        <dbReference type="Proteomes" id="UP000321436"/>
    </source>
</evidence>
<feature type="chain" id="PRO_5021747676" description="DUF5018 domain-containing protein" evidence="1">
    <location>
        <begin position="23"/>
        <end position="249"/>
    </location>
</feature>
<organism evidence="2 3">
    <name type="scientific">Chitinophaga cymbidii</name>
    <dbReference type="NCBI Taxonomy" id="1096750"/>
    <lineage>
        <taxon>Bacteria</taxon>
        <taxon>Pseudomonadati</taxon>
        <taxon>Bacteroidota</taxon>
        <taxon>Chitinophagia</taxon>
        <taxon>Chitinophagales</taxon>
        <taxon>Chitinophagaceae</taxon>
        <taxon>Chitinophaga</taxon>
    </lineage>
</organism>
<dbReference type="EMBL" id="BKAU01000001">
    <property type="protein sequence ID" value="GEP93802.1"/>
    <property type="molecule type" value="Genomic_DNA"/>
</dbReference>
<dbReference type="PROSITE" id="PS51257">
    <property type="entry name" value="PROKAR_LIPOPROTEIN"/>
    <property type="match status" value="1"/>
</dbReference>
<reference evidence="2 3" key="1">
    <citation type="submission" date="2019-07" db="EMBL/GenBank/DDBJ databases">
        <title>Whole genome shotgun sequence of Chitinophaga cymbidii NBRC 109752.</title>
        <authorList>
            <person name="Hosoyama A."/>
            <person name="Uohara A."/>
            <person name="Ohji S."/>
            <person name="Ichikawa N."/>
        </authorList>
    </citation>
    <scope>NUCLEOTIDE SEQUENCE [LARGE SCALE GENOMIC DNA]</scope>
    <source>
        <strain evidence="2 3">NBRC 109752</strain>
    </source>
</reference>
<proteinExistence type="predicted"/>
<dbReference type="OrthoDB" id="674886at2"/>
<accession>A0A512RDM5</accession>
<dbReference type="RefSeq" id="WP_146857311.1">
    <property type="nucleotide sequence ID" value="NZ_BKAU01000001.1"/>
</dbReference>
<protein>
    <recommendedName>
        <fullName evidence="4">DUF5018 domain-containing protein</fullName>
    </recommendedName>
</protein>
<comment type="caution">
    <text evidence="2">The sequence shown here is derived from an EMBL/GenBank/DDBJ whole genome shotgun (WGS) entry which is preliminary data.</text>
</comment>
<dbReference type="Proteomes" id="UP000321436">
    <property type="component" value="Unassembled WGS sequence"/>
</dbReference>
<keyword evidence="1" id="KW-0732">Signal</keyword>
<dbReference type="Gene3D" id="2.60.40.2340">
    <property type="match status" value="1"/>
</dbReference>
<evidence type="ECO:0008006" key="4">
    <source>
        <dbReference type="Google" id="ProtNLM"/>
    </source>
</evidence>
<keyword evidence="3" id="KW-1185">Reference proteome</keyword>
<name>A0A512RDM5_9BACT</name>